<dbReference type="PANTHER" id="PTHR34293">
    <property type="entry name" value="HTH-TYPE TRANSCRIPTIONAL REGULATOR TRMBL2"/>
    <property type="match status" value="1"/>
</dbReference>
<feature type="domain" description="Transcription regulator TrmB N-terminal" evidence="2">
    <location>
        <begin position="9"/>
        <end position="75"/>
    </location>
</feature>
<sequence length="249" mass="28352">MNAALDEFLTKLGLTEYEVKALSTLFALREADSPDVAKAAQVPKTRVYDVLDSLVEKGLVVKMATRPKKYRALSPNEALQKLVDDKQKEMNAWKEDAHKLGKELEKNMEKMSNSMSEKVLKVKSRTDFYKILAQEVDAAQKEVRGLTALDVHHHLLHDALERAAKRNVNVQLVGDHPDSFKEKSKTWGKNIQLKDAQHGLHAYVMDGKKVVMLLSDLKKEQSDYHFAIWPENSALAETLQNTFTTHWEK</sequence>
<dbReference type="InterPro" id="IPR051797">
    <property type="entry name" value="TrmB-like"/>
</dbReference>
<dbReference type="InterPro" id="IPR002831">
    <property type="entry name" value="Tscrpt_reg_TrmB_N"/>
</dbReference>
<evidence type="ECO:0000256" key="1">
    <source>
        <dbReference type="SAM" id="Coils"/>
    </source>
</evidence>
<dbReference type="InterPro" id="IPR036388">
    <property type="entry name" value="WH-like_DNA-bd_sf"/>
</dbReference>
<proteinExistence type="predicted"/>
<dbReference type="Proteomes" id="UP000774699">
    <property type="component" value="Unassembled WGS sequence"/>
</dbReference>
<dbReference type="Pfam" id="PF01978">
    <property type="entry name" value="TrmB"/>
    <property type="match status" value="1"/>
</dbReference>
<dbReference type="SUPFAM" id="SSF56024">
    <property type="entry name" value="Phospholipase D/nuclease"/>
    <property type="match status" value="1"/>
</dbReference>
<keyword evidence="1" id="KW-0175">Coiled coil</keyword>
<feature type="coiled-coil region" evidence="1">
    <location>
        <begin position="76"/>
        <end position="149"/>
    </location>
</feature>
<evidence type="ECO:0000313" key="4">
    <source>
        <dbReference type="Proteomes" id="UP000774699"/>
    </source>
</evidence>
<dbReference type="Gene3D" id="1.10.10.10">
    <property type="entry name" value="Winged helix-like DNA-binding domain superfamily/Winged helix DNA-binding domain"/>
    <property type="match status" value="1"/>
</dbReference>
<dbReference type="EMBL" id="VGJJ01000025">
    <property type="protein sequence ID" value="MBM3282350.1"/>
    <property type="molecule type" value="Genomic_DNA"/>
</dbReference>
<evidence type="ECO:0000259" key="2">
    <source>
        <dbReference type="Pfam" id="PF01978"/>
    </source>
</evidence>
<reference evidence="3" key="1">
    <citation type="submission" date="2019-03" db="EMBL/GenBank/DDBJ databases">
        <title>Lake Tanganyika Metagenome-Assembled Genomes (MAGs).</title>
        <authorList>
            <person name="Tran P."/>
        </authorList>
    </citation>
    <scope>NUCLEOTIDE SEQUENCE</scope>
    <source>
        <strain evidence="3">M_DeepCast_50m_m2_156</strain>
    </source>
</reference>
<dbReference type="AlphaFoldDB" id="A0A8T4C8Q5"/>
<gene>
    <name evidence="3" type="ORF">FJY86_03355</name>
</gene>
<accession>A0A8T4C8Q5</accession>
<dbReference type="PANTHER" id="PTHR34293:SF1">
    <property type="entry name" value="HTH-TYPE TRANSCRIPTIONAL REGULATOR TRMBL2"/>
    <property type="match status" value="1"/>
</dbReference>
<organism evidence="3 4">
    <name type="scientific">Candidatus Iainarchaeum sp</name>
    <dbReference type="NCBI Taxonomy" id="3101447"/>
    <lineage>
        <taxon>Archaea</taxon>
        <taxon>Candidatus Iainarchaeota</taxon>
        <taxon>Candidatus Iainarchaeia</taxon>
        <taxon>Candidatus Iainarchaeales</taxon>
        <taxon>Candidatus Iainarchaeaceae</taxon>
        <taxon>Candidatus Iainarchaeum</taxon>
    </lineage>
</organism>
<name>A0A8T4C8Q5_9ARCH</name>
<dbReference type="Gene3D" id="3.30.870.10">
    <property type="entry name" value="Endonuclease Chain A"/>
    <property type="match status" value="1"/>
</dbReference>
<evidence type="ECO:0000313" key="3">
    <source>
        <dbReference type="EMBL" id="MBM3282350.1"/>
    </source>
</evidence>
<dbReference type="SUPFAM" id="SSF46785">
    <property type="entry name" value="Winged helix' DNA-binding domain"/>
    <property type="match status" value="1"/>
</dbReference>
<dbReference type="InterPro" id="IPR036390">
    <property type="entry name" value="WH_DNA-bd_sf"/>
</dbReference>
<comment type="caution">
    <text evidence="3">The sequence shown here is derived from an EMBL/GenBank/DDBJ whole genome shotgun (WGS) entry which is preliminary data.</text>
</comment>
<protein>
    <recommendedName>
        <fullName evidence="2">Transcription regulator TrmB N-terminal domain-containing protein</fullName>
    </recommendedName>
</protein>